<dbReference type="InterPro" id="IPR036388">
    <property type="entry name" value="WH-like_DNA-bd_sf"/>
</dbReference>
<dbReference type="Pfam" id="PF00126">
    <property type="entry name" value="HTH_1"/>
    <property type="match status" value="1"/>
</dbReference>
<dbReference type="InterPro" id="IPR000847">
    <property type="entry name" value="LysR_HTH_N"/>
</dbReference>
<evidence type="ECO:0000256" key="3">
    <source>
        <dbReference type="ARBA" id="ARBA00023125"/>
    </source>
</evidence>
<evidence type="ECO:0000313" key="6">
    <source>
        <dbReference type="EMBL" id="MET4575356.1"/>
    </source>
</evidence>
<evidence type="ECO:0000256" key="1">
    <source>
        <dbReference type="ARBA" id="ARBA00009437"/>
    </source>
</evidence>
<dbReference type="CDD" id="cd08422">
    <property type="entry name" value="PBP2_CrgA_like"/>
    <property type="match status" value="1"/>
</dbReference>
<evidence type="ECO:0000256" key="4">
    <source>
        <dbReference type="ARBA" id="ARBA00023163"/>
    </source>
</evidence>
<dbReference type="InterPro" id="IPR058163">
    <property type="entry name" value="LysR-type_TF_proteobact-type"/>
</dbReference>
<keyword evidence="7" id="KW-1185">Reference proteome</keyword>
<proteinExistence type="inferred from homology"/>
<keyword evidence="2" id="KW-0805">Transcription regulation</keyword>
<dbReference type="PANTHER" id="PTHR30537:SF5">
    <property type="entry name" value="HTH-TYPE TRANSCRIPTIONAL ACTIVATOR TTDR-RELATED"/>
    <property type="match status" value="1"/>
</dbReference>
<keyword evidence="4" id="KW-0804">Transcription</keyword>
<protein>
    <submittedName>
        <fullName evidence="6">DNA-binding transcriptional LysR family regulator</fullName>
    </submittedName>
</protein>
<dbReference type="SUPFAM" id="SSF46785">
    <property type="entry name" value="Winged helix' DNA-binding domain"/>
    <property type="match status" value="1"/>
</dbReference>
<evidence type="ECO:0000256" key="2">
    <source>
        <dbReference type="ARBA" id="ARBA00023015"/>
    </source>
</evidence>
<dbReference type="InterPro" id="IPR005119">
    <property type="entry name" value="LysR_subst-bd"/>
</dbReference>
<reference evidence="6 7" key="1">
    <citation type="submission" date="2024-06" db="EMBL/GenBank/DDBJ databases">
        <title>Sorghum-associated microbial communities from plants grown in Nebraska, USA.</title>
        <authorList>
            <person name="Schachtman D."/>
        </authorList>
    </citation>
    <scope>NUCLEOTIDE SEQUENCE [LARGE SCALE GENOMIC DNA]</scope>
    <source>
        <strain evidence="6 7">2709</strain>
    </source>
</reference>
<comment type="similarity">
    <text evidence="1">Belongs to the LysR transcriptional regulatory family.</text>
</comment>
<dbReference type="Gene3D" id="1.10.10.10">
    <property type="entry name" value="Winged helix-like DNA-binding domain superfamily/Winged helix DNA-binding domain"/>
    <property type="match status" value="1"/>
</dbReference>
<dbReference type="Pfam" id="PF03466">
    <property type="entry name" value="LysR_substrate"/>
    <property type="match status" value="1"/>
</dbReference>
<dbReference type="PROSITE" id="PS50931">
    <property type="entry name" value="HTH_LYSR"/>
    <property type="match status" value="1"/>
</dbReference>
<gene>
    <name evidence="6" type="ORF">ABIE13_000453</name>
</gene>
<evidence type="ECO:0000259" key="5">
    <source>
        <dbReference type="PROSITE" id="PS50931"/>
    </source>
</evidence>
<sequence>MTMPESRASLARARAVRPSSGVASLATYERTEPRCIGSDRMFSSIRLFLRVVQDGSLSAAGKSSNLSPASVSRRIAALEEELGIQLFNRTSRKVLLTDAGEAYYQRIKPVVEEFLDVQISARQMQDDAQGLLRIHSRTSVGIQLIAPRIKEFCELHPKVTVELQLSETPVNLMDKNFDIDIRLGELEDSSFLARKLASSERILVASPAYLAAHAPIEKPDDLMQHNCLTYRLDSEPTSWRFSKKGEPAQELKIAGGFHTNNAEVLRCVTLSGLGVSLLTDWGIYADLQEGRLMQVLPDYRTTNYTFTNGIYAVFRQTRYVPKKVRVFVDFMVKRMGVSQP</sequence>
<keyword evidence="3 6" id="KW-0238">DNA-binding</keyword>
<dbReference type="Gene3D" id="3.40.190.290">
    <property type="match status" value="1"/>
</dbReference>
<dbReference type="GO" id="GO:0003677">
    <property type="term" value="F:DNA binding"/>
    <property type="evidence" value="ECO:0007669"/>
    <property type="project" value="UniProtKB-KW"/>
</dbReference>
<dbReference type="PANTHER" id="PTHR30537">
    <property type="entry name" value="HTH-TYPE TRANSCRIPTIONAL REGULATOR"/>
    <property type="match status" value="1"/>
</dbReference>
<name>A0ABV2Q2W3_9BURK</name>
<dbReference type="SUPFAM" id="SSF53850">
    <property type="entry name" value="Periplasmic binding protein-like II"/>
    <property type="match status" value="1"/>
</dbReference>
<organism evidence="6 7">
    <name type="scientific">Ottowia thiooxydans</name>
    <dbReference type="NCBI Taxonomy" id="219182"/>
    <lineage>
        <taxon>Bacteria</taxon>
        <taxon>Pseudomonadati</taxon>
        <taxon>Pseudomonadota</taxon>
        <taxon>Betaproteobacteria</taxon>
        <taxon>Burkholderiales</taxon>
        <taxon>Comamonadaceae</taxon>
        <taxon>Ottowia</taxon>
    </lineage>
</organism>
<accession>A0ABV2Q2W3</accession>
<dbReference type="InterPro" id="IPR036390">
    <property type="entry name" value="WH_DNA-bd_sf"/>
</dbReference>
<dbReference type="EMBL" id="JBEPSH010000001">
    <property type="protein sequence ID" value="MET4575356.1"/>
    <property type="molecule type" value="Genomic_DNA"/>
</dbReference>
<dbReference type="Proteomes" id="UP001549320">
    <property type="component" value="Unassembled WGS sequence"/>
</dbReference>
<comment type="caution">
    <text evidence="6">The sequence shown here is derived from an EMBL/GenBank/DDBJ whole genome shotgun (WGS) entry which is preliminary data.</text>
</comment>
<feature type="domain" description="HTH lysR-type" evidence="5">
    <location>
        <begin position="42"/>
        <end position="97"/>
    </location>
</feature>
<evidence type="ECO:0000313" key="7">
    <source>
        <dbReference type="Proteomes" id="UP001549320"/>
    </source>
</evidence>